<dbReference type="PROSITE" id="PS50893">
    <property type="entry name" value="ABC_TRANSPORTER_2"/>
    <property type="match status" value="1"/>
</dbReference>
<accession>A0A8J2LCY0</accession>
<dbReference type="EMBL" id="CAJVCH010556588">
    <property type="protein sequence ID" value="CAG7830574.1"/>
    <property type="molecule type" value="Genomic_DNA"/>
</dbReference>
<dbReference type="FunFam" id="3.40.50.300:FF:000997">
    <property type="entry name" value="Multidrug resistance-associated protein 1"/>
    <property type="match status" value="1"/>
</dbReference>
<keyword evidence="6" id="KW-0067">ATP-binding</keyword>
<evidence type="ECO:0000256" key="8">
    <source>
        <dbReference type="ARBA" id="ARBA00023136"/>
    </source>
</evidence>
<feature type="transmembrane region" description="Helical" evidence="9">
    <location>
        <begin position="287"/>
        <end position="312"/>
    </location>
</feature>
<dbReference type="OrthoDB" id="6500128at2759"/>
<dbReference type="PANTHER" id="PTHR24223:SF443">
    <property type="entry name" value="MULTIDRUG-RESISTANCE LIKE PROTEIN 1, ISOFORM I"/>
    <property type="match status" value="1"/>
</dbReference>
<feature type="transmembrane region" description="Helical" evidence="9">
    <location>
        <begin position="45"/>
        <end position="65"/>
    </location>
</feature>
<feature type="non-terminal residue" evidence="11">
    <location>
        <position position="547"/>
    </location>
</feature>
<keyword evidence="5" id="KW-0547">Nucleotide-binding</keyword>
<evidence type="ECO:0000256" key="2">
    <source>
        <dbReference type="ARBA" id="ARBA00022448"/>
    </source>
</evidence>
<dbReference type="GO" id="GO:0005774">
    <property type="term" value="C:vacuolar membrane"/>
    <property type="evidence" value="ECO:0007669"/>
    <property type="project" value="UniProtKB-SubCell"/>
</dbReference>
<evidence type="ECO:0000259" key="10">
    <source>
        <dbReference type="PROSITE" id="PS50893"/>
    </source>
</evidence>
<evidence type="ECO:0000256" key="3">
    <source>
        <dbReference type="ARBA" id="ARBA00022692"/>
    </source>
</evidence>
<evidence type="ECO:0000313" key="11">
    <source>
        <dbReference type="EMBL" id="CAG7830574.1"/>
    </source>
</evidence>
<keyword evidence="8 9" id="KW-0472">Membrane</keyword>
<evidence type="ECO:0000256" key="4">
    <source>
        <dbReference type="ARBA" id="ARBA00022737"/>
    </source>
</evidence>
<sequence>MQSNGYNVFPVAFWTPIIKIVTYILALYLLHFSRAKGIQSSGVQFLFWLLLTVCETITFRTVIRIGDSATPEGSLPFVIHVIYYPLIVGQLLINCWADLPPEYEQNPRNLKEKPCPEKGSSYLNRILFSWYDTLAWRGWRRPLEHTDLWALNPEDTSRAIVPKFDACFKRGLEKTKKKGNSNNNEKQITSILPALFGAFGGMFYFGAALKIFPDVMAFASPQILNALIDFINTAKRESTAGETRKLQVDNLKNKDERVKMMNEILSGVKVLKLYAWEPSFQDQVMKAFVSLSLFNLMNVPIAFFPMIIVYMVQAMVSLQRLNKYMNGEEIDPESVTHDPTAKHPIIIEDGSFAWEPETTVLKNVNLNVHDGELLAVVGTVGSGKSSLLASMLGELEKKNGRVNTIGTIAYVPQQAWIQNVTLRDNILFGRPFEPPKYEKVIEACALKPDLEILPGGDQTEIGEKGINLSGGQKQRVSLARATYNNSEVYLFDDPLSAVDSHDGEISEYGTYQELLDKKGAFSEFLMHHIATADEEDLDDLELLKELE</sequence>
<dbReference type="Proteomes" id="UP000708208">
    <property type="component" value="Unassembled WGS sequence"/>
</dbReference>
<evidence type="ECO:0000313" key="12">
    <source>
        <dbReference type="Proteomes" id="UP000708208"/>
    </source>
</evidence>
<feature type="transmembrane region" description="Helical" evidence="9">
    <location>
        <begin position="191"/>
        <end position="212"/>
    </location>
</feature>
<dbReference type="SMART" id="SM00382">
    <property type="entry name" value="AAA"/>
    <property type="match status" value="1"/>
</dbReference>
<keyword evidence="3 9" id="KW-0812">Transmembrane</keyword>
<reference evidence="11" key="1">
    <citation type="submission" date="2021-06" db="EMBL/GenBank/DDBJ databases">
        <authorList>
            <person name="Hodson N. C."/>
            <person name="Mongue J. A."/>
            <person name="Jaron S. K."/>
        </authorList>
    </citation>
    <scope>NUCLEOTIDE SEQUENCE</scope>
</reference>
<feature type="domain" description="ABC transporter" evidence="10">
    <location>
        <begin position="345"/>
        <end position="527"/>
    </location>
</feature>
<dbReference type="CDD" id="cd03250">
    <property type="entry name" value="ABCC_MRP_domain1"/>
    <property type="match status" value="1"/>
</dbReference>
<protein>
    <recommendedName>
        <fullName evidence="10">ABC transporter domain-containing protein</fullName>
    </recommendedName>
</protein>
<keyword evidence="7 9" id="KW-1133">Transmembrane helix</keyword>
<evidence type="ECO:0000256" key="7">
    <source>
        <dbReference type="ARBA" id="ARBA00022989"/>
    </source>
</evidence>
<feature type="transmembrane region" description="Helical" evidence="9">
    <location>
        <begin position="77"/>
        <end position="97"/>
    </location>
</feature>
<dbReference type="GO" id="GO:0005524">
    <property type="term" value="F:ATP binding"/>
    <property type="evidence" value="ECO:0007669"/>
    <property type="project" value="UniProtKB-KW"/>
</dbReference>
<dbReference type="Pfam" id="PF00005">
    <property type="entry name" value="ABC_tran"/>
    <property type="match status" value="1"/>
</dbReference>
<dbReference type="GO" id="GO:0042626">
    <property type="term" value="F:ATPase-coupled transmembrane transporter activity"/>
    <property type="evidence" value="ECO:0007669"/>
    <property type="project" value="TreeGrafter"/>
</dbReference>
<gene>
    <name evidence="11" type="ORF">AFUS01_LOCUS40371</name>
</gene>
<dbReference type="InterPro" id="IPR003439">
    <property type="entry name" value="ABC_transporter-like_ATP-bd"/>
</dbReference>
<dbReference type="InterPro" id="IPR050173">
    <property type="entry name" value="ABC_transporter_C-like"/>
</dbReference>
<keyword evidence="2" id="KW-0813">Transport</keyword>
<comment type="subcellular location">
    <subcellularLocation>
        <location evidence="1">Vacuole membrane</location>
        <topology evidence="1">Multi-pass membrane protein</topology>
    </subcellularLocation>
</comment>
<evidence type="ECO:0000256" key="6">
    <source>
        <dbReference type="ARBA" id="ARBA00022840"/>
    </source>
</evidence>
<dbReference type="PANTHER" id="PTHR24223">
    <property type="entry name" value="ATP-BINDING CASSETTE SUB-FAMILY C"/>
    <property type="match status" value="1"/>
</dbReference>
<keyword evidence="12" id="KW-1185">Reference proteome</keyword>
<evidence type="ECO:0000256" key="5">
    <source>
        <dbReference type="ARBA" id="ARBA00022741"/>
    </source>
</evidence>
<evidence type="ECO:0000256" key="1">
    <source>
        <dbReference type="ARBA" id="ARBA00004128"/>
    </source>
</evidence>
<evidence type="ECO:0000256" key="9">
    <source>
        <dbReference type="SAM" id="Phobius"/>
    </source>
</evidence>
<dbReference type="PROSITE" id="PS00211">
    <property type="entry name" value="ABC_TRANSPORTER_1"/>
    <property type="match status" value="1"/>
</dbReference>
<dbReference type="GO" id="GO:0016887">
    <property type="term" value="F:ATP hydrolysis activity"/>
    <property type="evidence" value="ECO:0007669"/>
    <property type="project" value="InterPro"/>
</dbReference>
<name>A0A8J2LCY0_9HEXA</name>
<organism evidence="11 12">
    <name type="scientific">Allacma fusca</name>
    <dbReference type="NCBI Taxonomy" id="39272"/>
    <lineage>
        <taxon>Eukaryota</taxon>
        <taxon>Metazoa</taxon>
        <taxon>Ecdysozoa</taxon>
        <taxon>Arthropoda</taxon>
        <taxon>Hexapoda</taxon>
        <taxon>Collembola</taxon>
        <taxon>Symphypleona</taxon>
        <taxon>Sminthuridae</taxon>
        <taxon>Allacma</taxon>
    </lineage>
</organism>
<keyword evidence="4" id="KW-0677">Repeat</keyword>
<proteinExistence type="predicted"/>
<feature type="transmembrane region" description="Helical" evidence="9">
    <location>
        <begin position="12"/>
        <end position="33"/>
    </location>
</feature>
<dbReference type="AlphaFoldDB" id="A0A8J2LCY0"/>
<comment type="caution">
    <text evidence="11">The sequence shown here is derived from an EMBL/GenBank/DDBJ whole genome shotgun (WGS) entry which is preliminary data.</text>
</comment>
<dbReference type="InterPro" id="IPR017871">
    <property type="entry name" value="ABC_transporter-like_CS"/>
</dbReference>
<dbReference type="InterPro" id="IPR003593">
    <property type="entry name" value="AAA+_ATPase"/>
</dbReference>